<dbReference type="Gene3D" id="3.40.630.10">
    <property type="entry name" value="Zn peptidases"/>
    <property type="match status" value="1"/>
</dbReference>
<keyword evidence="4" id="KW-1185">Reference proteome</keyword>
<feature type="chain" id="PRO_5047095463" evidence="1">
    <location>
        <begin position="23"/>
        <end position="299"/>
    </location>
</feature>
<dbReference type="Pfam" id="PF04389">
    <property type="entry name" value="Peptidase_M28"/>
    <property type="match status" value="1"/>
</dbReference>
<evidence type="ECO:0000259" key="2">
    <source>
        <dbReference type="Pfam" id="PF04389"/>
    </source>
</evidence>
<reference evidence="4" key="2">
    <citation type="submission" date="2023-07" db="EMBL/GenBank/DDBJ databases">
        <title>Genome of Winogradskyella sp. E313.</title>
        <authorList>
            <person name="Zhou Y."/>
        </authorList>
    </citation>
    <scope>NUCLEOTIDE SEQUENCE [LARGE SCALE GENOMIC DNA]</scope>
    <source>
        <strain evidence="4">E313</strain>
    </source>
</reference>
<evidence type="ECO:0000313" key="3">
    <source>
        <dbReference type="EMBL" id="MCC1483299.1"/>
    </source>
</evidence>
<dbReference type="Proteomes" id="UP000778797">
    <property type="component" value="Unassembled WGS sequence"/>
</dbReference>
<keyword evidence="1" id="KW-0732">Signal</keyword>
<name>A0ABS8EJC6_9FLAO</name>
<dbReference type="InterPro" id="IPR007484">
    <property type="entry name" value="Peptidase_M28"/>
</dbReference>
<dbReference type="InterPro" id="IPR045175">
    <property type="entry name" value="M28_fam"/>
</dbReference>
<comment type="caution">
    <text evidence="3">The sequence shown here is derived from an EMBL/GenBank/DDBJ whole genome shotgun (WGS) entry which is preliminary data.</text>
</comment>
<dbReference type="EMBL" id="JAFMPT010000002">
    <property type="protein sequence ID" value="MCC1483299.1"/>
    <property type="molecule type" value="Genomic_DNA"/>
</dbReference>
<sequence length="299" mass="33597">MKNILFKAIALFVFFNFSCAQTKNTDFNSDKLLERLERLSSDEFKGRQTGEKGNEKARAYIVEQFKALNAPSFGGKYEHKFTFEARGKSYNAVNVLAKIEGTEHPKSYIVISAHHDHLGVKGDEIYNGADDDASGVSALFSFAEYLMKNPPKHSVILAAFDAEELGLQGSKYFVDKMKNSKIVANINMDMISRSKKNEIYVVGGKYNEKLKNIIDNLKNPTNTKLLQGHDGTDGKQNWTSASDHGSFHRAKIPFLYFGDEDHPGYHNPSDEFKNITPQFYRNTVAIILSVFKDLDASGL</sequence>
<feature type="signal peptide" evidence="1">
    <location>
        <begin position="1"/>
        <end position="22"/>
    </location>
</feature>
<proteinExistence type="predicted"/>
<dbReference type="RefSeq" id="WP_227475752.1">
    <property type="nucleotide sequence ID" value="NZ_JAFMPT010000002.1"/>
</dbReference>
<gene>
    <name evidence="3" type="ORF">J1C55_01740</name>
</gene>
<protein>
    <submittedName>
        <fullName evidence="3">M28 family peptidase</fullName>
    </submittedName>
</protein>
<evidence type="ECO:0000256" key="1">
    <source>
        <dbReference type="SAM" id="SignalP"/>
    </source>
</evidence>
<reference evidence="4" key="1">
    <citation type="submission" date="2021-03" db="EMBL/GenBank/DDBJ databases">
        <title>Genome of Cognatishimia sp. F0-27.</title>
        <authorList>
            <person name="Ping X."/>
        </authorList>
    </citation>
    <scope>NUCLEOTIDE SEQUENCE [LARGE SCALE GENOMIC DNA]</scope>
    <source>
        <strain evidence="4">E313</strain>
    </source>
</reference>
<organism evidence="3 4">
    <name type="scientific">Winogradskyella immobilis</name>
    <dbReference type="NCBI Taxonomy" id="2816852"/>
    <lineage>
        <taxon>Bacteria</taxon>
        <taxon>Pseudomonadati</taxon>
        <taxon>Bacteroidota</taxon>
        <taxon>Flavobacteriia</taxon>
        <taxon>Flavobacteriales</taxon>
        <taxon>Flavobacteriaceae</taxon>
        <taxon>Winogradskyella</taxon>
    </lineage>
</organism>
<dbReference type="PANTHER" id="PTHR12147:SF26">
    <property type="entry name" value="PEPTIDASE M28 DOMAIN-CONTAINING PROTEIN"/>
    <property type="match status" value="1"/>
</dbReference>
<evidence type="ECO:0000313" key="4">
    <source>
        <dbReference type="Proteomes" id="UP000778797"/>
    </source>
</evidence>
<accession>A0ABS8EJC6</accession>
<dbReference type="SUPFAM" id="SSF53187">
    <property type="entry name" value="Zn-dependent exopeptidases"/>
    <property type="match status" value="1"/>
</dbReference>
<dbReference type="PANTHER" id="PTHR12147">
    <property type="entry name" value="METALLOPEPTIDASE M28 FAMILY MEMBER"/>
    <property type="match status" value="1"/>
</dbReference>
<feature type="domain" description="Peptidase M28" evidence="2">
    <location>
        <begin position="94"/>
        <end position="289"/>
    </location>
</feature>